<evidence type="ECO:0000313" key="3">
    <source>
        <dbReference type="EMBL" id="SDQ80625.1"/>
    </source>
</evidence>
<evidence type="ECO:0000256" key="1">
    <source>
        <dbReference type="ARBA" id="ARBA00023002"/>
    </source>
</evidence>
<keyword evidence="4" id="KW-1185">Reference proteome</keyword>
<protein>
    <submittedName>
        <fullName evidence="3">FAD binding domain-containing protein</fullName>
    </submittedName>
</protein>
<dbReference type="RefSeq" id="WP_074632713.1">
    <property type="nucleotide sequence ID" value="NZ_FNKY01000001.1"/>
</dbReference>
<dbReference type="InterPro" id="IPR036188">
    <property type="entry name" value="FAD/NAD-bd_sf"/>
</dbReference>
<dbReference type="Gene3D" id="3.50.50.60">
    <property type="entry name" value="FAD/NAD(P)-binding domain"/>
    <property type="match status" value="1"/>
</dbReference>
<proteinExistence type="predicted"/>
<accession>A0ABY0TGP7</accession>
<evidence type="ECO:0000313" key="4">
    <source>
        <dbReference type="Proteomes" id="UP000183471"/>
    </source>
</evidence>
<sequence>MTGVHDVAVIGAGPAGLSAAYELKRIGLEPLVLEKTAAVGKIRKQLATSGASGWASPHQSMQAVEE</sequence>
<dbReference type="InterPro" id="IPR006076">
    <property type="entry name" value="FAD-dep_OxRdtase"/>
</dbReference>
<dbReference type="Pfam" id="PF01266">
    <property type="entry name" value="DAO"/>
    <property type="match status" value="1"/>
</dbReference>
<gene>
    <name evidence="3" type="ORF">SAMN05216402_2364</name>
</gene>
<comment type="caution">
    <text evidence="3">The sequence shown here is derived from an EMBL/GenBank/DDBJ whole genome shotgun (WGS) entry which is preliminary data.</text>
</comment>
<organism evidence="3 4">
    <name type="scientific">Nitrosospira multiformis</name>
    <dbReference type="NCBI Taxonomy" id="1231"/>
    <lineage>
        <taxon>Bacteria</taxon>
        <taxon>Pseudomonadati</taxon>
        <taxon>Pseudomonadota</taxon>
        <taxon>Betaproteobacteria</taxon>
        <taxon>Nitrosomonadales</taxon>
        <taxon>Nitrosomonadaceae</taxon>
        <taxon>Nitrosospira</taxon>
    </lineage>
</organism>
<reference evidence="3 4" key="1">
    <citation type="submission" date="2016-10" db="EMBL/GenBank/DDBJ databases">
        <authorList>
            <person name="Varghese N."/>
            <person name="Submissions S."/>
        </authorList>
    </citation>
    <scope>NUCLEOTIDE SEQUENCE [LARGE SCALE GENOMIC DNA]</scope>
    <source>
        <strain evidence="3 4">Nl1</strain>
    </source>
</reference>
<evidence type="ECO:0000259" key="2">
    <source>
        <dbReference type="Pfam" id="PF01266"/>
    </source>
</evidence>
<name>A0ABY0TGP7_9PROT</name>
<dbReference type="Proteomes" id="UP000183471">
    <property type="component" value="Unassembled WGS sequence"/>
</dbReference>
<dbReference type="SUPFAM" id="SSF51905">
    <property type="entry name" value="FAD/NAD(P)-binding domain"/>
    <property type="match status" value="1"/>
</dbReference>
<feature type="domain" description="FAD dependent oxidoreductase" evidence="2">
    <location>
        <begin position="6"/>
        <end position="59"/>
    </location>
</feature>
<dbReference type="EMBL" id="FNKY01000001">
    <property type="protein sequence ID" value="SDQ80625.1"/>
    <property type="molecule type" value="Genomic_DNA"/>
</dbReference>
<keyword evidence="1" id="KW-0560">Oxidoreductase</keyword>